<dbReference type="PROSITE" id="PS50109">
    <property type="entry name" value="HIS_KIN"/>
    <property type="match status" value="1"/>
</dbReference>
<evidence type="ECO:0000256" key="8">
    <source>
        <dbReference type="ARBA" id="ARBA00022741"/>
    </source>
</evidence>
<dbReference type="PROSITE" id="PS50885">
    <property type="entry name" value="HAMP"/>
    <property type="match status" value="1"/>
</dbReference>
<keyword evidence="9 17" id="KW-0418">Kinase</keyword>
<dbReference type="SUPFAM" id="SSF55874">
    <property type="entry name" value="ATPase domain of HSP90 chaperone/DNA topoisomerase II/histidine kinase"/>
    <property type="match status" value="1"/>
</dbReference>
<evidence type="ECO:0000313" key="18">
    <source>
        <dbReference type="Proteomes" id="UP000256977"/>
    </source>
</evidence>
<keyword evidence="7 14" id="KW-0812">Transmembrane</keyword>
<feature type="domain" description="HAMP" evidence="16">
    <location>
        <begin position="189"/>
        <end position="242"/>
    </location>
</feature>
<dbReference type="CDD" id="cd00082">
    <property type="entry name" value="HisKA"/>
    <property type="match status" value="1"/>
</dbReference>
<dbReference type="SMART" id="SM00388">
    <property type="entry name" value="HisKA"/>
    <property type="match status" value="1"/>
</dbReference>
<gene>
    <name evidence="17" type="ORF">DFP98_104138</name>
</gene>
<dbReference type="InterPro" id="IPR036890">
    <property type="entry name" value="HATPase_C_sf"/>
</dbReference>
<dbReference type="InterPro" id="IPR005467">
    <property type="entry name" value="His_kinase_dom"/>
</dbReference>
<keyword evidence="18" id="KW-1185">Reference proteome</keyword>
<accession>A0A3D9KIS4</accession>
<evidence type="ECO:0000313" key="17">
    <source>
        <dbReference type="EMBL" id="RED85433.1"/>
    </source>
</evidence>
<evidence type="ECO:0000256" key="5">
    <source>
        <dbReference type="ARBA" id="ARBA00022553"/>
    </source>
</evidence>
<dbReference type="AlphaFoldDB" id="A0A3D9KIS4"/>
<dbReference type="CDD" id="cd06225">
    <property type="entry name" value="HAMP"/>
    <property type="match status" value="1"/>
</dbReference>
<keyword evidence="5" id="KW-0597">Phosphoprotein</keyword>
<dbReference type="GO" id="GO:0005886">
    <property type="term" value="C:plasma membrane"/>
    <property type="evidence" value="ECO:0007669"/>
    <property type="project" value="UniProtKB-SubCell"/>
</dbReference>
<evidence type="ECO:0000256" key="11">
    <source>
        <dbReference type="ARBA" id="ARBA00022989"/>
    </source>
</evidence>
<keyword evidence="4" id="KW-1003">Cell membrane</keyword>
<proteinExistence type="predicted"/>
<evidence type="ECO:0000256" key="10">
    <source>
        <dbReference type="ARBA" id="ARBA00022840"/>
    </source>
</evidence>
<evidence type="ECO:0000256" key="14">
    <source>
        <dbReference type="SAM" id="Phobius"/>
    </source>
</evidence>
<evidence type="ECO:0000256" key="7">
    <source>
        <dbReference type="ARBA" id="ARBA00022692"/>
    </source>
</evidence>
<dbReference type="SUPFAM" id="SSF158472">
    <property type="entry name" value="HAMP domain-like"/>
    <property type="match status" value="1"/>
</dbReference>
<comment type="caution">
    <text evidence="17">The sequence shown here is derived from an EMBL/GenBank/DDBJ whole genome shotgun (WGS) entry which is preliminary data.</text>
</comment>
<dbReference type="GO" id="GO:0005524">
    <property type="term" value="F:ATP binding"/>
    <property type="evidence" value="ECO:0007669"/>
    <property type="project" value="UniProtKB-KW"/>
</dbReference>
<name>A0A3D9KIS4_9BACL</name>
<dbReference type="Gene3D" id="6.10.340.10">
    <property type="match status" value="1"/>
</dbReference>
<evidence type="ECO:0000256" key="13">
    <source>
        <dbReference type="ARBA" id="ARBA00023136"/>
    </source>
</evidence>
<evidence type="ECO:0000259" key="16">
    <source>
        <dbReference type="PROSITE" id="PS50885"/>
    </source>
</evidence>
<comment type="subcellular location">
    <subcellularLocation>
        <location evidence="2">Cell membrane</location>
        <topology evidence="2">Multi-pass membrane protein</topology>
    </subcellularLocation>
</comment>
<dbReference type="Pfam" id="PF02518">
    <property type="entry name" value="HATPase_c"/>
    <property type="match status" value="1"/>
</dbReference>
<dbReference type="PANTHER" id="PTHR45528:SF1">
    <property type="entry name" value="SENSOR HISTIDINE KINASE CPXA"/>
    <property type="match status" value="1"/>
</dbReference>
<feature type="transmembrane region" description="Helical" evidence="14">
    <location>
        <begin position="170"/>
        <end position="188"/>
    </location>
</feature>
<evidence type="ECO:0000256" key="3">
    <source>
        <dbReference type="ARBA" id="ARBA00012438"/>
    </source>
</evidence>
<evidence type="ECO:0000256" key="9">
    <source>
        <dbReference type="ARBA" id="ARBA00022777"/>
    </source>
</evidence>
<dbReference type="InterPro" id="IPR036097">
    <property type="entry name" value="HisK_dim/P_sf"/>
</dbReference>
<dbReference type="SUPFAM" id="SSF47384">
    <property type="entry name" value="Homodimeric domain of signal transducing histidine kinase"/>
    <property type="match status" value="1"/>
</dbReference>
<dbReference type="PRINTS" id="PR00344">
    <property type="entry name" value="BCTRLSENSOR"/>
</dbReference>
<evidence type="ECO:0000256" key="12">
    <source>
        <dbReference type="ARBA" id="ARBA00023012"/>
    </source>
</evidence>
<reference evidence="17 18" key="1">
    <citation type="submission" date="2018-07" db="EMBL/GenBank/DDBJ databases">
        <title>Genomic Encyclopedia of Type Strains, Phase III (KMG-III): the genomes of soil and plant-associated and newly described type strains.</title>
        <authorList>
            <person name="Whitman W."/>
        </authorList>
    </citation>
    <scope>NUCLEOTIDE SEQUENCE [LARGE SCALE GENOMIC DNA]</scope>
    <source>
        <strain evidence="17 18">CECT 7287</strain>
    </source>
</reference>
<organism evidence="17 18">
    <name type="scientific">Cohnella phaseoli</name>
    <dbReference type="NCBI Taxonomy" id="456490"/>
    <lineage>
        <taxon>Bacteria</taxon>
        <taxon>Bacillati</taxon>
        <taxon>Bacillota</taxon>
        <taxon>Bacilli</taxon>
        <taxon>Bacillales</taxon>
        <taxon>Paenibacillaceae</taxon>
        <taxon>Cohnella</taxon>
    </lineage>
</organism>
<feature type="domain" description="Histidine kinase" evidence="15">
    <location>
        <begin position="250"/>
        <end position="468"/>
    </location>
</feature>
<dbReference type="InterPro" id="IPR003661">
    <property type="entry name" value="HisK_dim/P_dom"/>
</dbReference>
<dbReference type="GO" id="GO:0000155">
    <property type="term" value="F:phosphorelay sensor kinase activity"/>
    <property type="evidence" value="ECO:0007669"/>
    <property type="project" value="InterPro"/>
</dbReference>
<dbReference type="PANTHER" id="PTHR45528">
    <property type="entry name" value="SENSOR HISTIDINE KINASE CPXA"/>
    <property type="match status" value="1"/>
</dbReference>
<dbReference type="InterPro" id="IPR003660">
    <property type="entry name" value="HAMP_dom"/>
</dbReference>
<dbReference type="SMART" id="SM00387">
    <property type="entry name" value="HATPase_c"/>
    <property type="match status" value="1"/>
</dbReference>
<dbReference type="Pfam" id="PF00672">
    <property type="entry name" value="HAMP"/>
    <property type="match status" value="1"/>
</dbReference>
<evidence type="ECO:0000256" key="6">
    <source>
        <dbReference type="ARBA" id="ARBA00022679"/>
    </source>
</evidence>
<sequence length="471" mass="53586">MVKYWSIRYFLIISLCLAVMMITSLYIMRTTANQKQTRGLEAMARDVASMAADNGGILHKSPTLHNTLETLVKRHGLSGRPILFILDNNGRIKQQEPSNPPEGTTQFDAVLPQIMTGSAHVLKFKPADNDVPYMIAVHPILQKSTVTGYLLYFEKKQTKLKELFVNSPRFILLSVFFLIGWGTVYTMTRRLISPIREVAEAAKQVVAGSYDIHLNKAYKEEEIYELTHSFNEMANRLSHLDALRSQLLTGITKELKSPVVSIHRKIQAVKNREVSSEEKYEYLEASLEESRRLQSMVEHLLEFNRYITSEVSIARENCDLDTLVADIIDRWSTNQHDDKLKVVQHTANDRKDWKTWTDPMRIEQILVNLFNNAKDAVITEGTISVLLQHESNEIRIHVRDTGRGISQEEYVDVFEPFYRGRDNKPHAHGLGIGLPFSRLIARSLGGDLVLTDGTPGKTTFTVILSSYPMAL</sequence>
<keyword evidence="6" id="KW-0808">Transferase</keyword>
<dbReference type="EC" id="2.7.13.3" evidence="3"/>
<keyword evidence="13 14" id="KW-0472">Membrane</keyword>
<dbReference type="InterPro" id="IPR004358">
    <property type="entry name" value="Sig_transdc_His_kin-like_C"/>
</dbReference>
<keyword evidence="8" id="KW-0547">Nucleotide-binding</keyword>
<evidence type="ECO:0000259" key="15">
    <source>
        <dbReference type="PROSITE" id="PS50109"/>
    </source>
</evidence>
<evidence type="ECO:0000256" key="4">
    <source>
        <dbReference type="ARBA" id="ARBA00022475"/>
    </source>
</evidence>
<dbReference type="InterPro" id="IPR050398">
    <property type="entry name" value="HssS/ArlS-like"/>
</dbReference>
<evidence type="ECO:0000256" key="1">
    <source>
        <dbReference type="ARBA" id="ARBA00000085"/>
    </source>
</evidence>
<evidence type="ECO:0000256" key="2">
    <source>
        <dbReference type="ARBA" id="ARBA00004651"/>
    </source>
</evidence>
<keyword evidence="12" id="KW-0902">Two-component regulatory system</keyword>
<dbReference type="SMART" id="SM00304">
    <property type="entry name" value="HAMP"/>
    <property type="match status" value="1"/>
</dbReference>
<protein>
    <recommendedName>
        <fullName evidence="3">histidine kinase</fullName>
        <ecNumber evidence="3">2.7.13.3</ecNumber>
    </recommendedName>
</protein>
<feature type="transmembrane region" description="Helical" evidence="14">
    <location>
        <begin position="6"/>
        <end position="28"/>
    </location>
</feature>
<comment type="catalytic activity">
    <reaction evidence="1">
        <text>ATP + protein L-histidine = ADP + protein N-phospho-L-histidine.</text>
        <dbReference type="EC" id="2.7.13.3"/>
    </reaction>
</comment>
<keyword evidence="11 14" id="KW-1133">Transmembrane helix</keyword>
<dbReference type="InterPro" id="IPR003594">
    <property type="entry name" value="HATPase_dom"/>
</dbReference>
<dbReference type="Gene3D" id="1.10.287.130">
    <property type="match status" value="1"/>
</dbReference>
<keyword evidence="10" id="KW-0067">ATP-binding</keyword>
<dbReference type="EMBL" id="QRDZ01000004">
    <property type="protein sequence ID" value="RED85433.1"/>
    <property type="molecule type" value="Genomic_DNA"/>
</dbReference>
<dbReference type="Gene3D" id="3.30.565.10">
    <property type="entry name" value="Histidine kinase-like ATPase, C-terminal domain"/>
    <property type="match status" value="1"/>
</dbReference>
<dbReference type="Proteomes" id="UP000256977">
    <property type="component" value="Unassembled WGS sequence"/>
</dbReference>